<dbReference type="OrthoDB" id="9813828at2"/>
<comment type="similarity">
    <text evidence="16">Belongs to the NqrC family.</text>
</comment>
<dbReference type="InterPro" id="IPR010204">
    <property type="entry name" value="NqrC"/>
</dbReference>
<keyword evidence="9 16" id="KW-1133">Transmembrane helix</keyword>
<dbReference type="SMART" id="SM00900">
    <property type="entry name" value="FMN_bind"/>
    <property type="match status" value="1"/>
</dbReference>
<evidence type="ECO:0000256" key="8">
    <source>
        <dbReference type="ARBA" id="ARBA00022967"/>
    </source>
</evidence>
<keyword evidence="11 16" id="KW-0915">Sodium</keyword>
<keyword evidence="13 16" id="KW-0830">Ubiquinone</keyword>
<dbReference type="HAMAP" id="MF_00427">
    <property type="entry name" value="NqrC"/>
    <property type="match status" value="1"/>
</dbReference>
<keyword evidence="5 16" id="KW-0285">Flavoprotein</keyword>
<proteinExistence type="inferred from homology"/>
<dbReference type="AlphaFoldDB" id="A0A2I0R1U8"/>
<dbReference type="EMBL" id="PJNI01000009">
    <property type="protein sequence ID" value="PKR80539.1"/>
    <property type="molecule type" value="Genomic_DNA"/>
</dbReference>
<keyword evidence="7 16" id="KW-0812">Transmembrane</keyword>
<keyword evidence="12 16" id="KW-0406">Ion transport</keyword>
<dbReference type="PANTHER" id="PTHR37838">
    <property type="entry name" value="NA(+)-TRANSLOCATING NADH-QUINONE REDUCTASE SUBUNIT C"/>
    <property type="match status" value="1"/>
</dbReference>
<sequence>MKVNKDGNGYTFAFSIILVIVVGVILSSLSIGLDPLKKANVAVKKKMNILSALGVESTRQDGSDKYDEFIKDSYVISHNGVLQEDLPEEKKAFNLDVQKQFRDKTIEVSDRLYPIFEAEKDGATIFVLPVVGKGLWGPIWGFVALADDYETIVGTSFDHKGETPGLGAEIAQDFFENRYNGEKIADNGQFTPIKVVQNGTGSEEQKVDGITGGTITSKGVEKMVNKTMRVYYKYFSKNK</sequence>
<feature type="modified residue" description="FMN phosphoryl threonine" evidence="16">
    <location>
        <position position="214"/>
    </location>
</feature>
<gene>
    <name evidence="16 18" type="primary">nqrC</name>
    <name evidence="18" type="ORF">CW751_09190</name>
</gene>
<keyword evidence="3" id="KW-0997">Cell inner membrane</keyword>
<evidence type="ECO:0000313" key="19">
    <source>
        <dbReference type="Proteomes" id="UP000236654"/>
    </source>
</evidence>
<keyword evidence="1 16" id="KW-0813">Transport</keyword>
<comment type="function">
    <text evidence="16">NQR complex catalyzes the reduction of ubiquinone-1 to ubiquinol by two successive reactions, coupled with the transport of Na(+) ions from the cytoplasm to the periplasm. NqrA to NqrE are probably involved in the second step, the conversion of ubisemiquinone to ubiquinol.</text>
</comment>
<comment type="subcellular location">
    <subcellularLocation>
        <location evidence="16">Cell membrane</location>
        <topology evidence="16">Single-pass membrane protein</topology>
    </subcellularLocation>
</comment>
<organism evidence="18 19">
    <name type="scientific">Brumimicrobium salinarum</name>
    <dbReference type="NCBI Taxonomy" id="2058658"/>
    <lineage>
        <taxon>Bacteria</taxon>
        <taxon>Pseudomonadati</taxon>
        <taxon>Bacteroidota</taxon>
        <taxon>Flavobacteriia</taxon>
        <taxon>Flavobacteriales</taxon>
        <taxon>Crocinitomicaceae</taxon>
        <taxon>Brumimicrobium</taxon>
    </lineage>
</organism>
<comment type="caution">
    <text evidence="18">The sequence shown here is derived from an EMBL/GenBank/DDBJ whole genome shotgun (WGS) entry which is preliminary data.</text>
</comment>
<evidence type="ECO:0000256" key="3">
    <source>
        <dbReference type="ARBA" id="ARBA00022519"/>
    </source>
</evidence>
<dbReference type="GO" id="GO:0005886">
    <property type="term" value="C:plasma membrane"/>
    <property type="evidence" value="ECO:0007669"/>
    <property type="project" value="UniProtKB-SubCell"/>
</dbReference>
<reference evidence="18 19" key="1">
    <citation type="submission" date="2017-12" db="EMBL/GenBank/DDBJ databases">
        <title>The draft genome sequence of Brumimicrobium saltpan LHR20.</title>
        <authorList>
            <person name="Do Z.-J."/>
            <person name="Luo H.-R."/>
        </authorList>
    </citation>
    <scope>NUCLEOTIDE SEQUENCE [LARGE SCALE GENOMIC DNA]</scope>
    <source>
        <strain evidence="18 19">LHR20</strain>
    </source>
</reference>
<dbReference type="RefSeq" id="WP_101334709.1">
    <property type="nucleotide sequence ID" value="NZ_PJNI01000009.1"/>
</dbReference>
<keyword evidence="15 16" id="KW-0739">Sodium transport</keyword>
<dbReference type="GO" id="GO:0010181">
    <property type="term" value="F:FMN binding"/>
    <property type="evidence" value="ECO:0007669"/>
    <property type="project" value="UniProtKB-UniRule"/>
</dbReference>
<name>A0A2I0R1U8_9FLAO</name>
<comment type="subunit">
    <text evidence="16">Composed of six subunits; NqrA, NqrB, NqrC, NqrD, NqrE and NqrF.</text>
</comment>
<evidence type="ECO:0000313" key="18">
    <source>
        <dbReference type="EMBL" id="PKR80539.1"/>
    </source>
</evidence>
<evidence type="ECO:0000256" key="7">
    <source>
        <dbReference type="ARBA" id="ARBA00022692"/>
    </source>
</evidence>
<accession>A0A2I0R1U8</accession>
<keyword evidence="2 16" id="KW-1003">Cell membrane</keyword>
<dbReference type="EC" id="7.2.1.1" evidence="16"/>
<dbReference type="GO" id="GO:0016655">
    <property type="term" value="F:oxidoreductase activity, acting on NAD(P)H, quinone or similar compound as acceptor"/>
    <property type="evidence" value="ECO:0007669"/>
    <property type="project" value="UniProtKB-UniRule"/>
</dbReference>
<evidence type="ECO:0000256" key="4">
    <source>
        <dbReference type="ARBA" id="ARBA00022553"/>
    </source>
</evidence>
<protein>
    <recommendedName>
        <fullName evidence="16">Na(+)-translocating NADH-quinone reductase subunit C</fullName>
        <shortName evidence="16">Na(+)-NQR subunit C</shortName>
        <shortName evidence="16">Na(+)-translocating NQR subunit C</shortName>
        <ecNumber evidence="16">7.2.1.1</ecNumber>
    </recommendedName>
    <alternativeName>
        <fullName evidence="16">NQR complex subunit C</fullName>
    </alternativeName>
    <alternativeName>
        <fullName evidence="16">NQR-1 subunit C</fullName>
    </alternativeName>
</protein>
<evidence type="ECO:0000256" key="10">
    <source>
        <dbReference type="ARBA" id="ARBA00023027"/>
    </source>
</evidence>
<evidence type="ECO:0000256" key="1">
    <source>
        <dbReference type="ARBA" id="ARBA00022448"/>
    </source>
</evidence>
<keyword evidence="4 16" id="KW-0597">Phosphoprotein</keyword>
<feature type="domain" description="FMN-binding" evidence="17">
    <location>
        <begin position="134"/>
        <end position="231"/>
    </location>
</feature>
<evidence type="ECO:0000256" key="9">
    <source>
        <dbReference type="ARBA" id="ARBA00022989"/>
    </source>
</evidence>
<evidence type="ECO:0000259" key="17">
    <source>
        <dbReference type="SMART" id="SM00900"/>
    </source>
</evidence>
<evidence type="ECO:0000256" key="5">
    <source>
        <dbReference type="ARBA" id="ARBA00022630"/>
    </source>
</evidence>
<feature type="transmembrane region" description="Helical" evidence="16">
    <location>
        <begin position="12"/>
        <end position="36"/>
    </location>
</feature>
<keyword evidence="10 16" id="KW-0520">NAD</keyword>
<evidence type="ECO:0000256" key="14">
    <source>
        <dbReference type="ARBA" id="ARBA00023136"/>
    </source>
</evidence>
<dbReference type="PANTHER" id="PTHR37838:SF1">
    <property type="entry name" value="NA(+)-TRANSLOCATING NADH-QUINONE REDUCTASE SUBUNIT C"/>
    <property type="match status" value="1"/>
</dbReference>
<dbReference type="Proteomes" id="UP000236654">
    <property type="component" value="Unassembled WGS sequence"/>
</dbReference>
<comment type="cofactor">
    <cofactor evidence="16">
        <name>FMN</name>
        <dbReference type="ChEBI" id="CHEBI:58210"/>
    </cofactor>
</comment>
<evidence type="ECO:0000256" key="13">
    <source>
        <dbReference type="ARBA" id="ARBA00023075"/>
    </source>
</evidence>
<keyword evidence="19" id="KW-1185">Reference proteome</keyword>
<dbReference type="InterPro" id="IPR007329">
    <property type="entry name" value="FMN-bd"/>
</dbReference>
<keyword evidence="8 16" id="KW-1278">Translocase</keyword>
<evidence type="ECO:0000256" key="15">
    <source>
        <dbReference type="ARBA" id="ARBA00023201"/>
    </source>
</evidence>
<evidence type="ECO:0000256" key="16">
    <source>
        <dbReference type="HAMAP-Rule" id="MF_00427"/>
    </source>
</evidence>
<evidence type="ECO:0000256" key="12">
    <source>
        <dbReference type="ARBA" id="ARBA00023065"/>
    </source>
</evidence>
<dbReference type="Pfam" id="PF04205">
    <property type="entry name" value="FMN_bind"/>
    <property type="match status" value="1"/>
</dbReference>
<evidence type="ECO:0000256" key="11">
    <source>
        <dbReference type="ARBA" id="ARBA00023053"/>
    </source>
</evidence>
<keyword evidence="14 16" id="KW-0472">Membrane</keyword>
<comment type="catalytic activity">
    <reaction evidence="16">
        <text>a ubiquinone + n Na(+)(in) + NADH + H(+) = a ubiquinol + n Na(+)(out) + NAD(+)</text>
        <dbReference type="Rhea" id="RHEA:47748"/>
        <dbReference type="Rhea" id="RHEA-COMP:9565"/>
        <dbReference type="Rhea" id="RHEA-COMP:9566"/>
        <dbReference type="ChEBI" id="CHEBI:15378"/>
        <dbReference type="ChEBI" id="CHEBI:16389"/>
        <dbReference type="ChEBI" id="CHEBI:17976"/>
        <dbReference type="ChEBI" id="CHEBI:29101"/>
        <dbReference type="ChEBI" id="CHEBI:57540"/>
        <dbReference type="ChEBI" id="CHEBI:57945"/>
        <dbReference type="EC" id="7.2.1.1"/>
    </reaction>
</comment>
<comment type="caution">
    <text evidence="16">Lacks conserved residue(s) required for the propagation of feature annotation.</text>
</comment>
<dbReference type="GO" id="GO:0006814">
    <property type="term" value="P:sodium ion transport"/>
    <property type="evidence" value="ECO:0007669"/>
    <property type="project" value="UniProtKB-UniRule"/>
</dbReference>
<dbReference type="NCBIfam" id="TIGR01938">
    <property type="entry name" value="nqrC"/>
    <property type="match status" value="1"/>
</dbReference>
<keyword evidence="6 16" id="KW-0288">FMN</keyword>
<evidence type="ECO:0000256" key="6">
    <source>
        <dbReference type="ARBA" id="ARBA00022643"/>
    </source>
</evidence>
<evidence type="ECO:0000256" key="2">
    <source>
        <dbReference type="ARBA" id="ARBA00022475"/>
    </source>
</evidence>